<protein>
    <submittedName>
        <fullName evidence="2">Uncharacterized protein</fullName>
    </submittedName>
</protein>
<dbReference type="RefSeq" id="WP_185899918.1">
    <property type="nucleotide sequence ID" value="NZ_CP050855.1"/>
</dbReference>
<dbReference type="GeneID" id="93735728"/>
<dbReference type="AlphaFoldDB" id="A0A7D5NK87"/>
<organism evidence="2 3">
    <name type="scientific">Serratia symbiotica</name>
    <dbReference type="NCBI Taxonomy" id="138074"/>
    <lineage>
        <taxon>Bacteria</taxon>
        <taxon>Pseudomonadati</taxon>
        <taxon>Pseudomonadota</taxon>
        <taxon>Gammaproteobacteria</taxon>
        <taxon>Enterobacterales</taxon>
        <taxon>Yersiniaceae</taxon>
        <taxon>Serratia</taxon>
    </lineage>
</organism>
<feature type="region of interest" description="Disordered" evidence="1">
    <location>
        <begin position="606"/>
        <end position="628"/>
    </location>
</feature>
<proteinExistence type="predicted"/>
<dbReference type="Proteomes" id="UP000042738">
    <property type="component" value="Chromosome"/>
</dbReference>
<feature type="region of interest" description="Disordered" evidence="1">
    <location>
        <begin position="551"/>
        <end position="574"/>
    </location>
</feature>
<evidence type="ECO:0000313" key="3">
    <source>
        <dbReference type="Proteomes" id="UP000042738"/>
    </source>
</evidence>
<dbReference type="EMBL" id="CP050855">
    <property type="protein sequence ID" value="QLH62311.1"/>
    <property type="molecule type" value="Genomic_DNA"/>
</dbReference>
<accession>A0A7D5NK87</accession>
<evidence type="ECO:0000256" key="1">
    <source>
        <dbReference type="SAM" id="MobiDB-lite"/>
    </source>
</evidence>
<evidence type="ECO:0000313" key="2">
    <source>
        <dbReference type="EMBL" id="QLH62311.1"/>
    </source>
</evidence>
<gene>
    <name evidence="2" type="ORF">SYMBAF_04235</name>
</gene>
<name>A0A7D5NK87_9GAMM</name>
<reference evidence="2 3" key="1">
    <citation type="journal article" date="2014" name="Genome Announc.">
        <title>Whole-Genome Sequence of Serratia symbiotica Strain CWBI-2.3T, a Free-Living Symbiont of the Black Bean Aphid Aphis fabae.</title>
        <authorList>
            <person name="Foray V."/>
            <person name="Grigorescu A.S."/>
            <person name="Sabri A."/>
            <person name="Haubruge E."/>
            <person name="Lognay G."/>
            <person name="Francis F."/>
            <person name="Fauconnier M.L."/>
            <person name="Hance T."/>
            <person name="Thonart P."/>
        </authorList>
    </citation>
    <scope>NUCLEOTIDE SEQUENCE [LARGE SCALE GENOMIC DNA]</scope>
    <source>
        <strain evidence="2">CWBI-2.3</strain>
    </source>
</reference>
<sequence length="628" mass="68339">MANSFDFELTASDQASASIQRIEEAVKNLNPLLKKTRDGLALGGQESRDKLDSLGSQFDVLARHARSGVQFIGDLVPPLKMVGGLTLGLGGAAVAINAVKNNLTNFANAGYRIDTIVKNISMTTDAFQELTGAMIENGSEREAAESSIGNLFEKANDAAWGRNKEFLALLKTNDIDISLTKEGLADVGKLIKDLNREMQSLSPARQAIFANKLGLSPELLSYLRNTTSEVQRLKDLARRDGLIFSDKDLQNALAFKQQMNQISAAFDGMQMKVQAWLGQSEFMAASVDQIKQVVTHGLDNVTLGSILTFNSGGKQADLLRQAQGDDQFKDTLSWKEKLDLNLGYASEDLIKKLDGYYKPVWRADRLKGDLEKATGPQAGNQTGNNIGTGPGPYGQPGNNALGLRNNNPGNLRAAPNATGKNGGFSTFASSYDGLAALSRQLQLYGDRGNNTLNGIIHTYAPRSENKTQSYIDAVSKQTGFNPSDRINLHSPEVLEKLIPAIIKHENGVQPYTRDEISKGINDSVNDVRWSGLRDQNNLFDQRQSGAFDYESKVDEDGGKRTPIHSTSLFPPTATDDASLGRLTEAMSKAFDDNKFQLEITLVNPQTGERRKVQTESGGRVALSMQSLS</sequence>